<dbReference type="InParanoid" id="K1P874"/>
<dbReference type="SUPFAM" id="SSF52047">
    <property type="entry name" value="RNI-like"/>
    <property type="match status" value="2"/>
</dbReference>
<gene>
    <name evidence="1" type="ORF">CGI_10007253</name>
</gene>
<organism evidence="1">
    <name type="scientific">Magallana gigas</name>
    <name type="common">Pacific oyster</name>
    <name type="synonym">Crassostrea gigas</name>
    <dbReference type="NCBI Taxonomy" id="29159"/>
    <lineage>
        <taxon>Eukaryota</taxon>
        <taxon>Metazoa</taxon>
        <taxon>Spiralia</taxon>
        <taxon>Lophotrochozoa</taxon>
        <taxon>Mollusca</taxon>
        <taxon>Bivalvia</taxon>
        <taxon>Autobranchia</taxon>
        <taxon>Pteriomorphia</taxon>
        <taxon>Ostreida</taxon>
        <taxon>Ostreoidea</taxon>
        <taxon>Ostreidae</taxon>
        <taxon>Magallana</taxon>
    </lineage>
</organism>
<accession>K1P874</accession>
<dbReference type="HOGENOM" id="CLU_012282_0_0_1"/>
<reference evidence="1" key="1">
    <citation type="journal article" date="2012" name="Nature">
        <title>The oyster genome reveals stress adaptation and complexity of shell formation.</title>
        <authorList>
            <person name="Zhang G."/>
            <person name="Fang X."/>
            <person name="Guo X."/>
            <person name="Li L."/>
            <person name="Luo R."/>
            <person name="Xu F."/>
            <person name="Yang P."/>
            <person name="Zhang L."/>
            <person name="Wang X."/>
            <person name="Qi H."/>
            <person name="Xiong Z."/>
            <person name="Que H."/>
            <person name="Xie Y."/>
            <person name="Holland P.W."/>
            <person name="Paps J."/>
            <person name="Zhu Y."/>
            <person name="Wu F."/>
            <person name="Chen Y."/>
            <person name="Wang J."/>
            <person name="Peng C."/>
            <person name="Meng J."/>
            <person name="Yang L."/>
            <person name="Liu J."/>
            <person name="Wen B."/>
            <person name="Zhang N."/>
            <person name="Huang Z."/>
            <person name="Zhu Q."/>
            <person name="Feng Y."/>
            <person name="Mount A."/>
            <person name="Hedgecock D."/>
            <person name="Xu Z."/>
            <person name="Liu Y."/>
            <person name="Domazet-Loso T."/>
            <person name="Du Y."/>
            <person name="Sun X."/>
            <person name="Zhang S."/>
            <person name="Liu B."/>
            <person name="Cheng P."/>
            <person name="Jiang X."/>
            <person name="Li J."/>
            <person name="Fan D."/>
            <person name="Wang W."/>
            <person name="Fu W."/>
            <person name="Wang T."/>
            <person name="Wang B."/>
            <person name="Zhang J."/>
            <person name="Peng Z."/>
            <person name="Li Y."/>
            <person name="Li N."/>
            <person name="Wang J."/>
            <person name="Chen M."/>
            <person name="He Y."/>
            <person name="Tan F."/>
            <person name="Song X."/>
            <person name="Zheng Q."/>
            <person name="Huang R."/>
            <person name="Yang H."/>
            <person name="Du X."/>
            <person name="Chen L."/>
            <person name="Yang M."/>
            <person name="Gaffney P.M."/>
            <person name="Wang S."/>
            <person name="Luo L."/>
            <person name="She Z."/>
            <person name="Ming Y."/>
            <person name="Huang W."/>
            <person name="Zhang S."/>
            <person name="Huang B."/>
            <person name="Zhang Y."/>
            <person name="Qu T."/>
            <person name="Ni P."/>
            <person name="Miao G."/>
            <person name="Wang J."/>
            <person name="Wang Q."/>
            <person name="Steinberg C.E."/>
            <person name="Wang H."/>
            <person name="Li N."/>
            <person name="Qian L."/>
            <person name="Zhang G."/>
            <person name="Li Y."/>
            <person name="Yang H."/>
            <person name="Liu X."/>
            <person name="Wang J."/>
            <person name="Yin Y."/>
            <person name="Wang J."/>
        </authorList>
    </citation>
    <scope>NUCLEOTIDE SEQUENCE [LARGE SCALE GENOMIC DNA]</scope>
    <source>
        <strain evidence="1">05x7-T-G4-1.051#20</strain>
    </source>
</reference>
<dbReference type="Pfam" id="PF13516">
    <property type="entry name" value="LRR_6"/>
    <property type="match status" value="1"/>
</dbReference>
<dbReference type="InterPro" id="IPR001611">
    <property type="entry name" value="Leu-rich_rpt"/>
</dbReference>
<dbReference type="InterPro" id="IPR006553">
    <property type="entry name" value="Leu-rich_rpt_Cys-con_subtyp"/>
</dbReference>
<dbReference type="GO" id="GO:0031146">
    <property type="term" value="P:SCF-dependent proteasomal ubiquitin-dependent protein catabolic process"/>
    <property type="evidence" value="ECO:0007669"/>
    <property type="project" value="TreeGrafter"/>
</dbReference>
<dbReference type="InterPro" id="IPR032675">
    <property type="entry name" value="LRR_dom_sf"/>
</dbReference>
<dbReference type="SMART" id="SM00367">
    <property type="entry name" value="LRR_CC"/>
    <property type="match status" value="16"/>
</dbReference>
<dbReference type="PANTHER" id="PTHR13318">
    <property type="entry name" value="PARTNER OF PAIRED, ISOFORM B-RELATED"/>
    <property type="match status" value="1"/>
</dbReference>
<dbReference type="Pfam" id="PF12937">
    <property type="entry name" value="F-box-like"/>
    <property type="match status" value="1"/>
</dbReference>
<dbReference type="AlphaFoldDB" id="K1P874"/>
<dbReference type="InterPro" id="IPR057207">
    <property type="entry name" value="FBXL15_LRR"/>
</dbReference>
<dbReference type="PROSITE" id="PS50181">
    <property type="entry name" value="FBOX"/>
    <property type="match status" value="1"/>
</dbReference>
<protein>
    <submittedName>
        <fullName evidence="1">F-box/LRR-repeat protein 13</fullName>
    </submittedName>
</protein>
<evidence type="ECO:0000313" key="1">
    <source>
        <dbReference type="EMBL" id="EKC19912.1"/>
    </source>
</evidence>
<dbReference type="SMART" id="SM00256">
    <property type="entry name" value="FBOX"/>
    <property type="match status" value="1"/>
</dbReference>
<dbReference type="EMBL" id="JH816481">
    <property type="protein sequence ID" value="EKC19912.1"/>
    <property type="molecule type" value="Genomic_DNA"/>
</dbReference>
<dbReference type="Pfam" id="PF25372">
    <property type="entry name" value="DUF7885"/>
    <property type="match status" value="3"/>
</dbReference>
<sequence length="834" mass="94705">MEIWIHVKGTCHRVGIPTVYAVSYRPSVERLNQAPCFTSGFLVASKQYGGLRALLTGLAVMCPDDPLQFILDKLRNLKENGIDELNWDMFVEEYMKPPNKVITESNLDFIFNLDDESMIDFIDIPVNIQRGQGYFGGRFEGITKSRKIWPTPEMYATAYGHYNMSLKNMCFSAWMQYYLHKKKKKLAMEKKMNRAALHHAHRILRVHLNVWRDWLRYRKGCQAMAYHKLKRIYFVSVGIVLFREWRAVAKRNKDQREYFERLERGENVDDEETFGQGDGDAQDKLSGQLGIELAVKVFSFLDIADLARCACVCRSWKVIAYHSSLWNRLDFSKVRNRVTDLVTTKLLSKCRPYLIHLSMRGCSQLHSATFTALSECRNLQDLNLSECKGLDDESLKLVVKGCKIILYLNLSHTHITDASLRTISKYCHNVQFLSLAYCKKFSDRGLQYLSAGKCSKKLEYLDLSGCLQITPDGFKSLSAGCTMLQILVLNEFPTLNDDCMIAIAAKCTKIHTLSILGSPLLTDETFKRLANNRHLRKLRIEGNQRISDLSLKAIGKNCTELEHLYLADCQRLTDASLKAIANCSKLVVCNMADVVQITNTGVQSLAEGSCAASLRELNLTNCIRVGDMAMFNIRKFKNLVYLSVCFCEHISEKSGIELLGQLHALVSLDISGCNCSDEGLSSLGKYNNHLRDVTLSECADITDLGLQKFTQQCKDIERLDLSHCKLLTDGAIKNLAFCCRYLTSLNLAGCKLITNLSIQYLSGVCHHLHTLDISGCIIITDKALKYLRKGCKKLKYLTMLYCKGVTKHAAMKMMRHVPALKYSDDEIPIYYGYK</sequence>
<proteinExistence type="predicted"/>
<dbReference type="GO" id="GO:0019005">
    <property type="term" value="C:SCF ubiquitin ligase complex"/>
    <property type="evidence" value="ECO:0007669"/>
    <property type="project" value="TreeGrafter"/>
</dbReference>
<name>K1P874_MAGGI</name>
<dbReference type="Gene3D" id="3.80.10.10">
    <property type="entry name" value="Ribonuclease Inhibitor"/>
    <property type="match status" value="4"/>
</dbReference>
<dbReference type="InterPro" id="IPR001810">
    <property type="entry name" value="F-box_dom"/>
</dbReference>